<dbReference type="Proteomes" id="UP000703661">
    <property type="component" value="Unassembled WGS sequence"/>
</dbReference>
<sequence length="91" mass="9879">MSSSRQPLLGQHNGTPSSSLKFGLTKEQLAPLTDPTNPTLPRQLGGIREICKGLLVDPDYGLHSDESSDSLGHSDQHKFAARSEHFGRNLV</sequence>
<dbReference type="EMBL" id="JAAAID010000221">
    <property type="protein sequence ID" value="KAG0020380.1"/>
    <property type="molecule type" value="Genomic_DNA"/>
</dbReference>
<comment type="caution">
    <text evidence="2">The sequence shown here is derived from an EMBL/GenBank/DDBJ whole genome shotgun (WGS) entry which is preliminary data.</text>
</comment>
<reference evidence="2" key="1">
    <citation type="journal article" date="2020" name="Fungal Divers.">
        <title>Resolving the Mortierellaceae phylogeny through synthesis of multi-gene phylogenetics and phylogenomics.</title>
        <authorList>
            <person name="Vandepol N."/>
            <person name="Liber J."/>
            <person name="Desiro A."/>
            <person name="Na H."/>
            <person name="Kennedy M."/>
            <person name="Barry K."/>
            <person name="Grigoriev I.V."/>
            <person name="Miller A.N."/>
            <person name="O'Donnell K."/>
            <person name="Stajich J.E."/>
            <person name="Bonito G."/>
        </authorList>
    </citation>
    <scope>NUCLEOTIDE SEQUENCE</scope>
    <source>
        <strain evidence="2">NRRL 2769</strain>
    </source>
</reference>
<name>A0A9P6N1I0_9FUNG</name>
<organism evidence="2 3">
    <name type="scientific">Entomortierella chlamydospora</name>
    <dbReference type="NCBI Taxonomy" id="101097"/>
    <lineage>
        <taxon>Eukaryota</taxon>
        <taxon>Fungi</taxon>
        <taxon>Fungi incertae sedis</taxon>
        <taxon>Mucoromycota</taxon>
        <taxon>Mortierellomycotina</taxon>
        <taxon>Mortierellomycetes</taxon>
        <taxon>Mortierellales</taxon>
        <taxon>Mortierellaceae</taxon>
        <taxon>Entomortierella</taxon>
    </lineage>
</organism>
<feature type="region of interest" description="Disordered" evidence="1">
    <location>
        <begin position="1"/>
        <end position="43"/>
    </location>
</feature>
<keyword evidence="3" id="KW-1185">Reference proteome</keyword>
<feature type="region of interest" description="Disordered" evidence="1">
    <location>
        <begin position="62"/>
        <end position="91"/>
    </location>
</feature>
<protein>
    <submittedName>
        <fullName evidence="2">Uncharacterized protein</fullName>
    </submittedName>
</protein>
<proteinExistence type="predicted"/>
<dbReference type="AlphaFoldDB" id="A0A9P6N1I0"/>
<evidence type="ECO:0000313" key="2">
    <source>
        <dbReference type="EMBL" id="KAG0020380.1"/>
    </source>
</evidence>
<feature type="compositionally biased region" description="Polar residues" evidence="1">
    <location>
        <begin position="1"/>
        <end position="20"/>
    </location>
</feature>
<evidence type="ECO:0000256" key="1">
    <source>
        <dbReference type="SAM" id="MobiDB-lite"/>
    </source>
</evidence>
<gene>
    <name evidence="2" type="ORF">BGZ80_004316</name>
</gene>
<evidence type="ECO:0000313" key="3">
    <source>
        <dbReference type="Proteomes" id="UP000703661"/>
    </source>
</evidence>
<accession>A0A9P6N1I0</accession>